<proteinExistence type="predicted"/>
<sequence length="121" mass="12951">MTVDFVALCRSMPDVESTLTALLAAGPELRLSSYQDGAIFEIRDEAGRPLVAVEGPLLIQVPGELSRLLGPEVEPVGVPVWWVEARAASAREGAADIARRVTNTLAGRLNGVVWPLEEESS</sequence>
<keyword evidence="2" id="KW-1185">Reference proteome</keyword>
<name>A0ABP4SSG0_9ACTN</name>
<organism evidence="1 2">
    <name type="scientific">Fodinicola feengrottensis</name>
    <dbReference type="NCBI Taxonomy" id="435914"/>
    <lineage>
        <taxon>Bacteria</taxon>
        <taxon>Bacillati</taxon>
        <taxon>Actinomycetota</taxon>
        <taxon>Actinomycetes</taxon>
        <taxon>Mycobacteriales</taxon>
        <taxon>Fodinicola</taxon>
    </lineage>
</organism>
<dbReference type="RefSeq" id="WP_344310386.1">
    <property type="nucleotide sequence ID" value="NZ_BAAANY010000009.1"/>
</dbReference>
<dbReference type="EMBL" id="BAAANY010000009">
    <property type="protein sequence ID" value="GAA1676616.1"/>
    <property type="molecule type" value="Genomic_DNA"/>
</dbReference>
<accession>A0ABP4SSG0</accession>
<reference evidence="2" key="1">
    <citation type="journal article" date="2019" name="Int. J. Syst. Evol. Microbiol.">
        <title>The Global Catalogue of Microorganisms (GCM) 10K type strain sequencing project: providing services to taxonomists for standard genome sequencing and annotation.</title>
        <authorList>
            <consortium name="The Broad Institute Genomics Platform"/>
            <consortium name="The Broad Institute Genome Sequencing Center for Infectious Disease"/>
            <person name="Wu L."/>
            <person name="Ma J."/>
        </authorList>
    </citation>
    <scope>NUCLEOTIDE SEQUENCE [LARGE SCALE GENOMIC DNA]</scope>
    <source>
        <strain evidence="2">JCM 14718</strain>
    </source>
</reference>
<dbReference type="Proteomes" id="UP001500618">
    <property type="component" value="Unassembled WGS sequence"/>
</dbReference>
<gene>
    <name evidence="1" type="ORF">GCM10009765_27450</name>
</gene>
<evidence type="ECO:0000313" key="1">
    <source>
        <dbReference type="EMBL" id="GAA1676616.1"/>
    </source>
</evidence>
<protein>
    <submittedName>
        <fullName evidence="1">Uncharacterized protein</fullName>
    </submittedName>
</protein>
<evidence type="ECO:0000313" key="2">
    <source>
        <dbReference type="Proteomes" id="UP001500618"/>
    </source>
</evidence>
<comment type="caution">
    <text evidence="1">The sequence shown here is derived from an EMBL/GenBank/DDBJ whole genome shotgun (WGS) entry which is preliminary data.</text>
</comment>